<keyword evidence="2" id="KW-0805">Transcription regulation</keyword>
<dbReference type="SUPFAM" id="SSF53850">
    <property type="entry name" value="Periplasmic binding protein-like II"/>
    <property type="match status" value="1"/>
</dbReference>
<name>A0A7X0DLQ6_NOVIT</name>
<protein>
    <submittedName>
        <fullName evidence="6">LysR family glycine cleavage system transcriptional activator</fullName>
    </submittedName>
</protein>
<proteinExistence type="inferred from homology"/>
<dbReference type="Gene3D" id="3.40.190.10">
    <property type="entry name" value="Periplasmic binding protein-like II"/>
    <property type="match status" value="2"/>
</dbReference>
<comment type="caution">
    <text evidence="6">The sequence shown here is derived from an EMBL/GenBank/DDBJ whole genome shotgun (WGS) entry which is preliminary data.</text>
</comment>
<dbReference type="Proteomes" id="UP000544872">
    <property type="component" value="Unassembled WGS sequence"/>
</dbReference>
<dbReference type="EMBL" id="JACIIX010000005">
    <property type="protein sequence ID" value="MBB6210211.1"/>
    <property type="molecule type" value="Genomic_DNA"/>
</dbReference>
<dbReference type="InterPro" id="IPR036388">
    <property type="entry name" value="WH-like_DNA-bd_sf"/>
</dbReference>
<dbReference type="PROSITE" id="PS50931">
    <property type="entry name" value="HTH_LYSR"/>
    <property type="match status" value="1"/>
</dbReference>
<dbReference type="PANTHER" id="PTHR30537">
    <property type="entry name" value="HTH-TYPE TRANSCRIPTIONAL REGULATOR"/>
    <property type="match status" value="1"/>
</dbReference>
<dbReference type="PRINTS" id="PR00039">
    <property type="entry name" value="HTHLYSR"/>
</dbReference>
<dbReference type="Pfam" id="PF00126">
    <property type="entry name" value="HTH_1"/>
    <property type="match status" value="1"/>
</dbReference>
<keyword evidence="4" id="KW-0804">Transcription</keyword>
<dbReference type="RefSeq" id="WP_184263053.1">
    <property type="nucleotide sequence ID" value="NZ_JACIIX010000005.1"/>
</dbReference>
<dbReference type="InterPro" id="IPR036390">
    <property type="entry name" value="WH_DNA-bd_sf"/>
</dbReference>
<dbReference type="InterPro" id="IPR005119">
    <property type="entry name" value="LysR_subst-bd"/>
</dbReference>
<dbReference type="CDD" id="cd08432">
    <property type="entry name" value="PBP2_GcdR_TrpI_HvrB_AmpR_like"/>
    <property type="match status" value="1"/>
</dbReference>
<evidence type="ECO:0000313" key="7">
    <source>
        <dbReference type="Proteomes" id="UP000544872"/>
    </source>
</evidence>
<dbReference type="InterPro" id="IPR000847">
    <property type="entry name" value="LysR_HTH_N"/>
</dbReference>
<organism evidence="6 7">
    <name type="scientific">Novispirillum itersonii</name>
    <name type="common">Aquaspirillum itersonii</name>
    <dbReference type="NCBI Taxonomy" id="189"/>
    <lineage>
        <taxon>Bacteria</taxon>
        <taxon>Pseudomonadati</taxon>
        <taxon>Pseudomonadota</taxon>
        <taxon>Alphaproteobacteria</taxon>
        <taxon>Rhodospirillales</taxon>
        <taxon>Novispirillaceae</taxon>
        <taxon>Novispirillum</taxon>
    </lineage>
</organism>
<accession>A0A7X0DLQ6</accession>
<reference evidence="6 7" key="1">
    <citation type="submission" date="2020-08" db="EMBL/GenBank/DDBJ databases">
        <title>Genomic Encyclopedia of Type Strains, Phase IV (KMG-IV): sequencing the most valuable type-strain genomes for metagenomic binning, comparative biology and taxonomic classification.</title>
        <authorList>
            <person name="Goeker M."/>
        </authorList>
    </citation>
    <scope>NUCLEOTIDE SEQUENCE [LARGE SCALE GENOMIC DNA]</scope>
    <source>
        <strain evidence="6 7">DSM 11590</strain>
    </source>
</reference>
<evidence type="ECO:0000256" key="4">
    <source>
        <dbReference type="ARBA" id="ARBA00023163"/>
    </source>
</evidence>
<dbReference type="GO" id="GO:0043565">
    <property type="term" value="F:sequence-specific DNA binding"/>
    <property type="evidence" value="ECO:0007669"/>
    <property type="project" value="TreeGrafter"/>
</dbReference>
<dbReference type="GO" id="GO:0006351">
    <property type="term" value="P:DNA-templated transcription"/>
    <property type="evidence" value="ECO:0007669"/>
    <property type="project" value="TreeGrafter"/>
</dbReference>
<dbReference type="SUPFAM" id="SSF46785">
    <property type="entry name" value="Winged helix' DNA-binding domain"/>
    <property type="match status" value="1"/>
</dbReference>
<dbReference type="AlphaFoldDB" id="A0A7X0DLQ6"/>
<evidence type="ECO:0000256" key="1">
    <source>
        <dbReference type="ARBA" id="ARBA00009437"/>
    </source>
</evidence>
<evidence type="ECO:0000313" key="6">
    <source>
        <dbReference type="EMBL" id="MBB6210211.1"/>
    </source>
</evidence>
<dbReference type="Pfam" id="PF03466">
    <property type="entry name" value="LysR_substrate"/>
    <property type="match status" value="1"/>
</dbReference>
<dbReference type="GO" id="GO:0003700">
    <property type="term" value="F:DNA-binding transcription factor activity"/>
    <property type="evidence" value="ECO:0007669"/>
    <property type="project" value="InterPro"/>
</dbReference>
<dbReference type="PANTHER" id="PTHR30537:SF74">
    <property type="entry name" value="HTH-TYPE TRANSCRIPTIONAL REGULATOR TRPI"/>
    <property type="match status" value="1"/>
</dbReference>
<feature type="domain" description="HTH lysR-type" evidence="5">
    <location>
        <begin position="12"/>
        <end position="69"/>
    </location>
</feature>
<keyword evidence="3" id="KW-0238">DNA-binding</keyword>
<comment type="similarity">
    <text evidence="1">Belongs to the LysR transcriptional regulatory family.</text>
</comment>
<keyword evidence="7" id="KW-1185">Reference proteome</keyword>
<gene>
    <name evidence="6" type="ORF">FHS48_001626</name>
</gene>
<evidence type="ECO:0000256" key="2">
    <source>
        <dbReference type="ARBA" id="ARBA00023015"/>
    </source>
</evidence>
<dbReference type="Gene3D" id="1.10.10.10">
    <property type="entry name" value="Winged helix-like DNA-binding domain superfamily/Winged helix DNA-binding domain"/>
    <property type="match status" value="1"/>
</dbReference>
<evidence type="ECO:0000256" key="3">
    <source>
        <dbReference type="ARBA" id="ARBA00023125"/>
    </source>
</evidence>
<dbReference type="FunFam" id="1.10.10.10:FF:000038">
    <property type="entry name" value="Glycine cleavage system transcriptional activator"/>
    <property type="match status" value="1"/>
</dbReference>
<dbReference type="InterPro" id="IPR058163">
    <property type="entry name" value="LysR-type_TF_proteobact-type"/>
</dbReference>
<evidence type="ECO:0000259" key="5">
    <source>
        <dbReference type="PROSITE" id="PS50931"/>
    </source>
</evidence>
<sequence length="310" mass="33605">MPPAPPPTDRLPSLKAIRCFEVAARHGSFTLAAAELHVTQGAVSRLIQTLEDDLGTALFDRHGRALRLTATGEAYAQQVRGALEQIAAASRAVRRRRDSGLVRVNVLPTFALRWLVPRLHRFRARCPDVLVDVTSSEAVIDFRTDPVDVAVRNGSGPWPTADAHRLMEDDVGLFCAPALAAALPLRGDPAADLALMLRQPLLHHSTRPDGWAEWCAATGQPEPDLTHAPSFEHFFMIIEAIAAGMGSGLLPLFLARAEVAAGRLIQPVPHVIRRSKPYALLHAPGAGHSGPIRAFCDWLREEVAADGMEV</sequence>